<dbReference type="RefSeq" id="XP_024574217.1">
    <property type="nucleotide sequence ID" value="XM_024723218.1"/>
</dbReference>
<accession>A0A0P1ACA7</accession>
<dbReference type="GeneID" id="36400956"/>
<dbReference type="AlphaFoldDB" id="A0A0P1ACA7"/>
<feature type="compositionally biased region" description="Basic and acidic residues" evidence="1">
    <location>
        <begin position="40"/>
        <end position="51"/>
    </location>
</feature>
<dbReference type="Proteomes" id="UP000054928">
    <property type="component" value="Unassembled WGS sequence"/>
</dbReference>
<keyword evidence="3" id="KW-1185">Reference proteome</keyword>
<protein>
    <submittedName>
        <fullName evidence="2">Uncharacterized protein</fullName>
    </submittedName>
</protein>
<dbReference type="EMBL" id="CCYD01000291">
    <property type="protein sequence ID" value="CEG37848.1"/>
    <property type="molecule type" value="Genomic_DNA"/>
</dbReference>
<feature type="region of interest" description="Disordered" evidence="1">
    <location>
        <begin position="40"/>
        <end position="62"/>
    </location>
</feature>
<name>A0A0P1ACA7_PLAHL</name>
<reference evidence="3" key="1">
    <citation type="submission" date="2014-09" db="EMBL/GenBank/DDBJ databases">
        <authorList>
            <person name="Sharma Rahul"/>
            <person name="Thines Marco"/>
        </authorList>
    </citation>
    <scope>NUCLEOTIDE SEQUENCE [LARGE SCALE GENOMIC DNA]</scope>
</reference>
<sequence length="127" mass="13909">MRSGSVLRHIARTTLDTSRTTTTRHSIYLSQEISVQIQSHQDDFQRREKQAKPTMTAAAMETSNPASAMFSDTYFPPRPSTIDRLVIVLGSAQTDTMPVISGSMLTIVGLATGKNVSYDSFAVALLQ</sequence>
<evidence type="ECO:0000256" key="1">
    <source>
        <dbReference type="SAM" id="MobiDB-lite"/>
    </source>
</evidence>
<proteinExistence type="predicted"/>
<evidence type="ECO:0000313" key="3">
    <source>
        <dbReference type="Proteomes" id="UP000054928"/>
    </source>
</evidence>
<organism evidence="2 3">
    <name type="scientific">Plasmopara halstedii</name>
    <name type="common">Downy mildew of sunflower</name>
    <dbReference type="NCBI Taxonomy" id="4781"/>
    <lineage>
        <taxon>Eukaryota</taxon>
        <taxon>Sar</taxon>
        <taxon>Stramenopiles</taxon>
        <taxon>Oomycota</taxon>
        <taxon>Peronosporomycetes</taxon>
        <taxon>Peronosporales</taxon>
        <taxon>Peronosporaceae</taxon>
        <taxon>Plasmopara</taxon>
    </lineage>
</organism>
<evidence type="ECO:0000313" key="2">
    <source>
        <dbReference type="EMBL" id="CEG37848.1"/>
    </source>
</evidence>